<protein>
    <submittedName>
        <fullName evidence="9">Cytochrome C</fullName>
    </submittedName>
</protein>
<keyword evidence="8" id="KW-0732">Signal</keyword>
<dbReference type="RefSeq" id="WP_100920556.1">
    <property type="nucleotide sequence ID" value="NZ_CP020370.1"/>
</dbReference>
<proteinExistence type="predicted"/>
<accession>A0A2K8UB89</accession>
<dbReference type="Proteomes" id="UP000232638">
    <property type="component" value="Chromosome"/>
</dbReference>
<dbReference type="InterPro" id="IPR002321">
    <property type="entry name" value="Cyt_c_II"/>
</dbReference>
<reference evidence="9 10" key="1">
    <citation type="submission" date="2017-03" db="EMBL/GenBank/DDBJ databases">
        <title>Complete genome sequence of Candidatus 'Thiodictyon syntrophicum' sp. nov. strain Cad16T, a photolithoautotroph purple sulfur bacterium isolated from an alpine meromictic lake.</title>
        <authorList>
            <person name="Luedin S.M."/>
            <person name="Pothier J.F."/>
            <person name="Danza F."/>
            <person name="Storelli N."/>
            <person name="Wittwer M."/>
            <person name="Tonolla M."/>
        </authorList>
    </citation>
    <scope>NUCLEOTIDE SEQUENCE [LARGE SCALE GENOMIC DNA]</scope>
    <source>
        <strain evidence="9 10">Cad16T</strain>
    </source>
</reference>
<evidence type="ECO:0000256" key="7">
    <source>
        <dbReference type="PIRSR" id="PIRSR000027-2"/>
    </source>
</evidence>
<dbReference type="OrthoDB" id="5520910at2"/>
<dbReference type="GO" id="GO:0042597">
    <property type="term" value="C:periplasmic space"/>
    <property type="evidence" value="ECO:0007669"/>
    <property type="project" value="InterPro"/>
</dbReference>
<organism evidence="9 10">
    <name type="scientific">Candidatus Thiodictyon syntrophicum</name>
    <dbReference type="NCBI Taxonomy" id="1166950"/>
    <lineage>
        <taxon>Bacteria</taxon>
        <taxon>Pseudomonadati</taxon>
        <taxon>Pseudomonadota</taxon>
        <taxon>Gammaproteobacteria</taxon>
        <taxon>Chromatiales</taxon>
        <taxon>Chromatiaceae</taxon>
        <taxon>Thiodictyon</taxon>
    </lineage>
</organism>
<feature type="binding site" description="covalent" evidence="7">
    <location>
        <position position="147"/>
    </location>
    <ligand>
        <name>heme c</name>
        <dbReference type="ChEBI" id="CHEBI:61717"/>
    </ligand>
</feature>
<evidence type="ECO:0000256" key="5">
    <source>
        <dbReference type="ARBA" id="ARBA00023004"/>
    </source>
</evidence>
<feature type="chain" id="PRO_5014791369" evidence="8">
    <location>
        <begin position="24"/>
        <end position="155"/>
    </location>
</feature>
<dbReference type="KEGG" id="tsy:THSYN_19160"/>
<dbReference type="InterPro" id="IPR010980">
    <property type="entry name" value="Cyt_c/b562"/>
</dbReference>
<dbReference type="GO" id="GO:0022900">
    <property type="term" value="P:electron transport chain"/>
    <property type="evidence" value="ECO:0007669"/>
    <property type="project" value="InterPro"/>
</dbReference>
<dbReference type="InterPro" id="IPR012127">
    <property type="entry name" value="Cyt_c_prime"/>
</dbReference>
<evidence type="ECO:0000256" key="4">
    <source>
        <dbReference type="ARBA" id="ARBA00022982"/>
    </source>
</evidence>
<dbReference type="Gene3D" id="1.20.120.10">
    <property type="entry name" value="Cytochrome c/b562"/>
    <property type="match status" value="1"/>
</dbReference>
<keyword evidence="10" id="KW-1185">Reference proteome</keyword>
<keyword evidence="3 6" id="KW-0479">Metal-binding</keyword>
<dbReference type="Pfam" id="PF01322">
    <property type="entry name" value="Cytochrom_C_2"/>
    <property type="match status" value="1"/>
</dbReference>
<feature type="binding site" description="covalent" evidence="7">
    <location>
        <position position="144"/>
    </location>
    <ligand>
        <name>heme c</name>
        <dbReference type="ChEBI" id="CHEBI:61717"/>
    </ligand>
</feature>
<dbReference type="AlphaFoldDB" id="A0A2K8UB89"/>
<dbReference type="PROSITE" id="PS51009">
    <property type="entry name" value="CYTCII"/>
    <property type="match status" value="1"/>
</dbReference>
<keyword evidence="4" id="KW-0249">Electron transport</keyword>
<evidence type="ECO:0000256" key="1">
    <source>
        <dbReference type="ARBA" id="ARBA00022448"/>
    </source>
</evidence>
<dbReference type="PRINTS" id="PR00608">
    <property type="entry name" value="CYTCHROMECII"/>
</dbReference>
<feature type="binding site" description="axial binding residue" evidence="6">
    <location>
        <position position="148"/>
    </location>
    <ligand>
        <name>heme c</name>
        <dbReference type="ChEBI" id="CHEBI:61717"/>
    </ligand>
    <ligandPart>
        <name>Fe</name>
        <dbReference type="ChEBI" id="CHEBI:18248"/>
    </ligandPart>
</feature>
<name>A0A2K8UB89_9GAMM</name>
<dbReference type="PIRSF" id="PIRSF000027">
    <property type="entry name" value="Cytc_c_prime"/>
    <property type="match status" value="1"/>
</dbReference>
<dbReference type="GO" id="GO:0005506">
    <property type="term" value="F:iron ion binding"/>
    <property type="evidence" value="ECO:0007669"/>
    <property type="project" value="InterPro"/>
</dbReference>
<dbReference type="SUPFAM" id="SSF47175">
    <property type="entry name" value="Cytochromes"/>
    <property type="match status" value="1"/>
</dbReference>
<evidence type="ECO:0000256" key="6">
    <source>
        <dbReference type="PIRSR" id="PIRSR000027-1"/>
    </source>
</evidence>
<keyword evidence="2 7" id="KW-0349">Heme</keyword>
<feature type="signal peptide" evidence="8">
    <location>
        <begin position="1"/>
        <end position="23"/>
    </location>
</feature>
<dbReference type="GO" id="GO:0020037">
    <property type="term" value="F:heme binding"/>
    <property type="evidence" value="ECO:0007669"/>
    <property type="project" value="InterPro"/>
</dbReference>
<dbReference type="EMBL" id="CP020370">
    <property type="protein sequence ID" value="AUB82850.1"/>
    <property type="molecule type" value="Genomic_DNA"/>
</dbReference>
<keyword evidence="5 6" id="KW-0408">Iron</keyword>
<evidence type="ECO:0000256" key="8">
    <source>
        <dbReference type="SAM" id="SignalP"/>
    </source>
</evidence>
<comment type="PTM">
    <text evidence="7">Binds 1 heme group per subunit.</text>
</comment>
<evidence type="ECO:0000256" key="2">
    <source>
        <dbReference type="ARBA" id="ARBA00022617"/>
    </source>
</evidence>
<gene>
    <name evidence="9" type="ORF">THSYN_19160</name>
</gene>
<dbReference type="InterPro" id="IPR015984">
    <property type="entry name" value="Cyt_c_prime_subgr"/>
</dbReference>
<evidence type="ECO:0000256" key="3">
    <source>
        <dbReference type="ARBA" id="ARBA00022723"/>
    </source>
</evidence>
<keyword evidence="1" id="KW-0813">Transport</keyword>
<dbReference type="GO" id="GO:0009055">
    <property type="term" value="F:electron transfer activity"/>
    <property type="evidence" value="ECO:0007669"/>
    <property type="project" value="InterPro"/>
</dbReference>
<evidence type="ECO:0000313" key="9">
    <source>
        <dbReference type="EMBL" id="AUB82850.1"/>
    </source>
</evidence>
<evidence type="ECO:0000313" key="10">
    <source>
        <dbReference type="Proteomes" id="UP000232638"/>
    </source>
</evidence>
<sequence>MKSINARCALGIFALALSGAAVAAEIKPADQIQIRQAGYSFMSWNMGKIKANLDGTFDAKQVTAAANTIAAIANSGMGALFGPGTDKDIGDVHTNVKPEFFQNMPEVGKLAGNFVAAADNLAKVAATGDAAAVGTAFGDVGKSCKACHDKFRAKN</sequence>